<sequence length="177" mass="19467">MKRLIPVFIAALTFFFASCSNKSMDVAKDINTSYKYDGQTVTLEGRLSTSFMVWGGTDRKTLDLNLTCSSALDNTRMESVSDIIVSYGTGANSVIINVAPDAKEFKETDVALYDKNGTRLALTDKVKITGKVTYLAKGPKKRAPASTIKIPKVKEREEEGDGNDYSYKIIDVTIEKA</sequence>
<organism evidence="2 3">
    <name type="scientific">Taibaiella chishuiensis</name>
    <dbReference type="NCBI Taxonomy" id="1434707"/>
    <lineage>
        <taxon>Bacteria</taxon>
        <taxon>Pseudomonadati</taxon>
        <taxon>Bacteroidota</taxon>
        <taxon>Chitinophagia</taxon>
        <taxon>Chitinophagales</taxon>
        <taxon>Chitinophagaceae</taxon>
        <taxon>Taibaiella</taxon>
    </lineage>
</organism>
<dbReference type="AlphaFoldDB" id="A0A2P8DAZ1"/>
<evidence type="ECO:0008006" key="4">
    <source>
        <dbReference type="Google" id="ProtNLM"/>
    </source>
</evidence>
<feature type="signal peptide" evidence="1">
    <location>
        <begin position="1"/>
        <end position="19"/>
    </location>
</feature>
<evidence type="ECO:0000256" key="1">
    <source>
        <dbReference type="SAM" id="SignalP"/>
    </source>
</evidence>
<dbReference type="PROSITE" id="PS51257">
    <property type="entry name" value="PROKAR_LIPOPROTEIN"/>
    <property type="match status" value="1"/>
</dbReference>
<protein>
    <recommendedName>
        <fullName evidence="4">Lipoprotein</fullName>
    </recommendedName>
</protein>
<keyword evidence="3" id="KW-1185">Reference proteome</keyword>
<reference evidence="2 3" key="1">
    <citation type="submission" date="2018-03" db="EMBL/GenBank/DDBJ databases">
        <title>Genomic Encyclopedia of Type Strains, Phase III (KMG-III): the genomes of soil and plant-associated and newly described type strains.</title>
        <authorList>
            <person name="Whitman W."/>
        </authorList>
    </citation>
    <scope>NUCLEOTIDE SEQUENCE [LARGE SCALE GENOMIC DNA]</scope>
    <source>
        <strain evidence="2 3">CGMCC 1.12700</strain>
    </source>
</reference>
<gene>
    <name evidence="2" type="ORF">B0I18_101512</name>
</gene>
<proteinExistence type="predicted"/>
<keyword evidence="1" id="KW-0732">Signal</keyword>
<accession>A0A2P8DAZ1</accession>
<dbReference type="OrthoDB" id="1451200at2"/>
<dbReference type="Proteomes" id="UP000240572">
    <property type="component" value="Unassembled WGS sequence"/>
</dbReference>
<comment type="caution">
    <text evidence="2">The sequence shown here is derived from an EMBL/GenBank/DDBJ whole genome shotgun (WGS) entry which is preliminary data.</text>
</comment>
<evidence type="ECO:0000313" key="2">
    <source>
        <dbReference type="EMBL" id="PSK94357.1"/>
    </source>
</evidence>
<name>A0A2P8DAZ1_9BACT</name>
<dbReference type="RefSeq" id="WP_106521066.1">
    <property type="nucleotide sequence ID" value="NZ_PYGD01000001.1"/>
</dbReference>
<dbReference type="EMBL" id="PYGD01000001">
    <property type="protein sequence ID" value="PSK94357.1"/>
    <property type="molecule type" value="Genomic_DNA"/>
</dbReference>
<evidence type="ECO:0000313" key="3">
    <source>
        <dbReference type="Proteomes" id="UP000240572"/>
    </source>
</evidence>
<feature type="chain" id="PRO_5015105821" description="Lipoprotein" evidence="1">
    <location>
        <begin position="20"/>
        <end position="177"/>
    </location>
</feature>